<keyword evidence="1" id="KW-1133">Transmembrane helix</keyword>
<feature type="non-terminal residue" evidence="2">
    <location>
        <position position="61"/>
    </location>
</feature>
<protein>
    <submittedName>
        <fullName evidence="2">Uncharacterized protein</fullName>
    </submittedName>
</protein>
<keyword evidence="1" id="KW-0472">Membrane</keyword>
<evidence type="ECO:0000256" key="1">
    <source>
        <dbReference type="SAM" id="Phobius"/>
    </source>
</evidence>
<comment type="caution">
    <text evidence="2">The sequence shown here is derived from an EMBL/GenBank/DDBJ whole genome shotgun (WGS) entry which is preliminary data.</text>
</comment>
<accession>A0A9D1GQ56</accession>
<evidence type="ECO:0000313" key="3">
    <source>
        <dbReference type="Proteomes" id="UP000886758"/>
    </source>
</evidence>
<name>A0A9D1GQ56_9MOLU</name>
<evidence type="ECO:0000313" key="2">
    <source>
        <dbReference type="EMBL" id="HIT49530.1"/>
    </source>
</evidence>
<feature type="transmembrane region" description="Helical" evidence="1">
    <location>
        <begin position="6"/>
        <end position="23"/>
    </location>
</feature>
<organism evidence="2 3">
    <name type="scientific">Candidatus Pelethenecus faecipullorum</name>
    <dbReference type="NCBI Taxonomy" id="2840900"/>
    <lineage>
        <taxon>Bacteria</taxon>
        <taxon>Bacillati</taxon>
        <taxon>Mycoplasmatota</taxon>
        <taxon>Mollicutes</taxon>
        <taxon>Candidatus Pelethenecus</taxon>
    </lineage>
</organism>
<reference evidence="2" key="2">
    <citation type="journal article" date="2021" name="PeerJ">
        <title>Extensive microbial diversity within the chicken gut microbiome revealed by metagenomics and culture.</title>
        <authorList>
            <person name="Gilroy R."/>
            <person name="Ravi A."/>
            <person name="Getino M."/>
            <person name="Pursley I."/>
            <person name="Horton D.L."/>
            <person name="Alikhan N.F."/>
            <person name="Baker D."/>
            <person name="Gharbi K."/>
            <person name="Hall N."/>
            <person name="Watson M."/>
            <person name="Adriaenssens E.M."/>
            <person name="Foster-Nyarko E."/>
            <person name="Jarju S."/>
            <person name="Secka A."/>
            <person name="Antonio M."/>
            <person name="Oren A."/>
            <person name="Chaudhuri R.R."/>
            <person name="La Ragione R."/>
            <person name="Hildebrand F."/>
            <person name="Pallen M.J."/>
        </authorList>
    </citation>
    <scope>NUCLEOTIDE SEQUENCE</scope>
    <source>
        <strain evidence="2">ChiW17-6978</strain>
    </source>
</reference>
<proteinExistence type="predicted"/>
<dbReference type="Proteomes" id="UP000886758">
    <property type="component" value="Unassembled WGS sequence"/>
</dbReference>
<gene>
    <name evidence="2" type="ORF">IAD46_00740</name>
</gene>
<reference evidence="2" key="1">
    <citation type="submission" date="2020-10" db="EMBL/GenBank/DDBJ databases">
        <authorList>
            <person name="Gilroy R."/>
        </authorList>
    </citation>
    <scope>NUCLEOTIDE SEQUENCE</scope>
    <source>
        <strain evidence="2">ChiW17-6978</strain>
    </source>
</reference>
<dbReference type="EMBL" id="DVLF01000026">
    <property type="protein sequence ID" value="HIT49530.1"/>
    <property type="molecule type" value="Genomic_DNA"/>
</dbReference>
<dbReference type="AlphaFoldDB" id="A0A9D1GQ56"/>
<keyword evidence="1" id="KW-0812">Transmembrane</keyword>
<sequence length="61" mass="7453">MDYSLLLFAVLKSYLFLTIYQQAHYQFRSYAKHFLSNFLYYNLFPIFIVTVGFFSDDVFVW</sequence>
<feature type="transmembrane region" description="Helical" evidence="1">
    <location>
        <begin position="35"/>
        <end position="55"/>
    </location>
</feature>